<accession>A0ACA9SXH0</accession>
<dbReference type="Proteomes" id="UP000789920">
    <property type="component" value="Unassembled WGS sequence"/>
</dbReference>
<gene>
    <name evidence="1" type="ORF">RPERSI_LOCUS36654</name>
</gene>
<feature type="non-terminal residue" evidence="1">
    <location>
        <position position="93"/>
    </location>
</feature>
<reference evidence="1" key="1">
    <citation type="submission" date="2021-06" db="EMBL/GenBank/DDBJ databases">
        <authorList>
            <person name="Kallberg Y."/>
            <person name="Tangrot J."/>
            <person name="Rosling A."/>
        </authorList>
    </citation>
    <scope>NUCLEOTIDE SEQUENCE</scope>
    <source>
        <strain evidence="1">MA461A</strain>
    </source>
</reference>
<comment type="caution">
    <text evidence="1">The sequence shown here is derived from an EMBL/GenBank/DDBJ whole genome shotgun (WGS) entry which is preliminary data.</text>
</comment>
<organism evidence="1 2">
    <name type="scientific">Racocetra persica</name>
    <dbReference type="NCBI Taxonomy" id="160502"/>
    <lineage>
        <taxon>Eukaryota</taxon>
        <taxon>Fungi</taxon>
        <taxon>Fungi incertae sedis</taxon>
        <taxon>Mucoromycota</taxon>
        <taxon>Glomeromycotina</taxon>
        <taxon>Glomeromycetes</taxon>
        <taxon>Diversisporales</taxon>
        <taxon>Gigasporaceae</taxon>
        <taxon>Racocetra</taxon>
    </lineage>
</organism>
<proteinExistence type="predicted"/>
<keyword evidence="2" id="KW-1185">Reference proteome</keyword>
<evidence type="ECO:0000313" key="2">
    <source>
        <dbReference type="Proteomes" id="UP000789920"/>
    </source>
</evidence>
<feature type="non-terminal residue" evidence="1">
    <location>
        <position position="1"/>
    </location>
</feature>
<sequence>TYTHATNISDNTTYVDKGVVIDWSGRNISTLDFGPSYLIAGTTNWMPNLIVVVNVTPQKGFLILSAVSGTKSFRWRQYEHIGNGVFNLLQSDT</sequence>
<dbReference type="EMBL" id="CAJVQC010177237">
    <property type="protein sequence ID" value="CAG8851621.1"/>
    <property type="molecule type" value="Genomic_DNA"/>
</dbReference>
<evidence type="ECO:0000313" key="1">
    <source>
        <dbReference type="EMBL" id="CAG8851621.1"/>
    </source>
</evidence>
<protein>
    <submittedName>
        <fullName evidence="1">22450_t:CDS:1</fullName>
    </submittedName>
</protein>
<name>A0ACA9SXH0_9GLOM</name>